<dbReference type="PROSITE" id="PS50113">
    <property type="entry name" value="PAC"/>
    <property type="match status" value="1"/>
</dbReference>
<evidence type="ECO:0000256" key="2">
    <source>
        <dbReference type="ARBA" id="ARBA00012438"/>
    </source>
</evidence>
<reference evidence="9" key="1">
    <citation type="submission" date="2023-07" db="EMBL/GenBank/DDBJ databases">
        <authorList>
            <person name="Kim M.K."/>
        </authorList>
    </citation>
    <scope>NUCLEOTIDE SEQUENCE</scope>
    <source>
        <strain evidence="9">ASUV-10-1</strain>
    </source>
</reference>
<dbReference type="Pfam" id="PF02518">
    <property type="entry name" value="HATPase_c"/>
    <property type="match status" value="1"/>
</dbReference>
<dbReference type="PANTHER" id="PTHR24421:SF10">
    <property type="entry name" value="NITRATE_NITRITE SENSOR PROTEIN NARQ"/>
    <property type="match status" value="1"/>
</dbReference>
<dbReference type="CDD" id="cd00130">
    <property type="entry name" value="PAS"/>
    <property type="match status" value="1"/>
</dbReference>
<proteinExistence type="predicted"/>
<keyword evidence="10" id="KW-1185">Reference proteome</keyword>
<dbReference type="InterPro" id="IPR036890">
    <property type="entry name" value="HATPase_C_sf"/>
</dbReference>
<evidence type="ECO:0000313" key="10">
    <source>
        <dbReference type="Proteomes" id="UP001176429"/>
    </source>
</evidence>
<comment type="caution">
    <text evidence="9">The sequence shown here is derived from an EMBL/GenBank/DDBJ whole genome shotgun (WGS) entry which is preliminary data.</text>
</comment>
<gene>
    <name evidence="9" type="ORF">Q5H93_22235</name>
</gene>
<dbReference type="Gene3D" id="3.30.565.10">
    <property type="entry name" value="Histidine kinase-like ATPase, C-terminal domain"/>
    <property type="match status" value="1"/>
</dbReference>
<dbReference type="SUPFAM" id="SSF55785">
    <property type="entry name" value="PYP-like sensor domain (PAS domain)"/>
    <property type="match status" value="3"/>
</dbReference>
<dbReference type="InterPro" id="IPR000700">
    <property type="entry name" value="PAS-assoc_C"/>
</dbReference>
<dbReference type="Proteomes" id="UP001176429">
    <property type="component" value="Unassembled WGS sequence"/>
</dbReference>
<accession>A0ABT9BGT6</accession>
<dbReference type="PROSITE" id="PS50112">
    <property type="entry name" value="PAS"/>
    <property type="match status" value="1"/>
</dbReference>
<name>A0ABT9BGT6_9BACT</name>
<feature type="domain" description="PAC" evidence="8">
    <location>
        <begin position="150"/>
        <end position="201"/>
    </location>
</feature>
<keyword evidence="5" id="KW-0902">Two-component regulatory system</keyword>
<evidence type="ECO:0000259" key="6">
    <source>
        <dbReference type="PROSITE" id="PS50109"/>
    </source>
</evidence>
<evidence type="ECO:0000256" key="3">
    <source>
        <dbReference type="ARBA" id="ARBA00022679"/>
    </source>
</evidence>
<organism evidence="9 10">
    <name type="scientific">Hymenobacter aranciens</name>
    <dbReference type="NCBI Taxonomy" id="3063996"/>
    <lineage>
        <taxon>Bacteria</taxon>
        <taxon>Pseudomonadati</taxon>
        <taxon>Bacteroidota</taxon>
        <taxon>Cytophagia</taxon>
        <taxon>Cytophagales</taxon>
        <taxon>Hymenobacteraceae</taxon>
        <taxon>Hymenobacter</taxon>
    </lineage>
</organism>
<dbReference type="SMART" id="SM00387">
    <property type="entry name" value="HATPase_c"/>
    <property type="match status" value="1"/>
</dbReference>
<keyword evidence="3" id="KW-0808">Transferase</keyword>
<dbReference type="InterPro" id="IPR000014">
    <property type="entry name" value="PAS"/>
</dbReference>
<dbReference type="SUPFAM" id="SSF55874">
    <property type="entry name" value="ATPase domain of HSP90 chaperone/DNA topoisomerase II/histidine kinase"/>
    <property type="match status" value="1"/>
</dbReference>
<dbReference type="RefSeq" id="WP_305008909.1">
    <property type="nucleotide sequence ID" value="NZ_JAUQSY010000020.1"/>
</dbReference>
<protein>
    <recommendedName>
        <fullName evidence="2">histidine kinase</fullName>
        <ecNumber evidence="2">2.7.13.3</ecNumber>
    </recommendedName>
</protein>
<evidence type="ECO:0000256" key="1">
    <source>
        <dbReference type="ARBA" id="ARBA00000085"/>
    </source>
</evidence>
<evidence type="ECO:0000256" key="5">
    <source>
        <dbReference type="ARBA" id="ARBA00023012"/>
    </source>
</evidence>
<dbReference type="InterPro" id="IPR013656">
    <property type="entry name" value="PAS_4"/>
</dbReference>
<evidence type="ECO:0000256" key="4">
    <source>
        <dbReference type="ARBA" id="ARBA00022777"/>
    </source>
</evidence>
<dbReference type="PANTHER" id="PTHR24421">
    <property type="entry name" value="NITRATE/NITRITE SENSOR PROTEIN NARX-RELATED"/>
    <property type="match status" value="1"/>
</dbReference>
<dbReference type="CDD" id="cd16917">
    <property type="entry name" value="HATPase_UhpB-NarQ-NarX-like"/>
    <property type="match status" value="1"/>
</dbReference>
<dbReference type="InterPro" id="IPR035965">
    <property type="entry name" value="PAS-like_dom_sf"/>
</dbReference>
<dbReference type="InterPro" id="IPR050482">
    <property type="entry name" value="Sensor_HK_TwoCompSys"/>
</dbReference>
<keyword evidence="4" id="KW-0418">Kinase</keyword>
<evidence type="ECO:0000313" key="9">
    <source>
        <dbReference type="EMBL" id="MDO7877474.1"/>
    </source>
</evidence>
<feature type="domain" description="PAS" evidence="7">
    <location>
        <begin position="332"/>
        <end position="402"/>
    </location>
</feature>
<dbReference type="SMART" id="SM00091">
    <property type="entry name" value="PAS"/>
    <property type="match status" value="3"/>
</dbReference>
<dbReference type="InterPro" id="IPR005467">
    <property type="entry name" value="His_kinase_dom"/>
</dbReference>
<dbReference type="PROSITE" id="PS50109">
    <property type="entry name" value="HIS_KIN"/>
    <property type="match status" value="1"/>
</dbReference>
<evidence type="ECO:0000259" key="8">
    <source>
        <dbReference type="PROSITE" id="PS50113"/>
    </source>
</evidence>
<feature type="domain" description="Histidine kinase" evidence="6">
    <location>
        <begin position="478"/>
        <end position="663"/>
    </location>
</feature>
<dbReference type="EMBL" id="JAUQSY010000020">
    <property type="protein sequence ID" value="MDO7877474.1"/>
    <property type="molecule type" value="Genomic_DNA"/>
</dbReference>
<comment type="catalytic activity">
    <reaction evidence="1">
        <text>ATP + protein L-histidine = ADP + protein N-phospho-L-histidine.</text>
        <dbReference type="EC" id="2.7.13.3"/>
    </reaction>
</comment>
<evidence type="ECO:0000259" key="7">
    <source>
        <dbReference type="PROSITE" id="PS50112"/>
    </source>
</evidence>
<dbReference type="Pfam" id="PF08448">
    <property type="entry name" value="PAS_4"/>
    <property type="match status" value="2"/>
</dbReference>
<dbReference type="Pfam" id="PF13188">
    <property type="entry name" value="PAS_8"/>
    <property type="match status" value="1"/>
</dbReference>
<dbReference type="EC" id="2.7.13.3" evidence="2"/>
<dbReference type="InterPro" id="IPR003594">
    <property type="entry name" value="HATPase_dom"/>
</dbReference>
<dbReference type="NCBIfam" id="TIGR00229">
    <property type="entry name" value="sensory_box"/>
    <property type="match status" value="3"/>
</dbReference>
<sequence length="663" mass="74119">MDETATPDPADRTPLPEQAALLRLRERADERRRLATAAAPHAPEEVQRLLLELQTHQIELEMQHEELLLARAEADALRLQYTDLYEFAPVGYLTLRPDETIAQLNLFAARLLGGVRQRLLHQHFLQFVAAAHRARFTGFMGQVLHSADTQYTELELLRDNGRPFFAQLQGLSRPDAQGRPQCQLVILDIEERRRAADALAASEARFRATFEQSADGMLLLDGPRIVEANRAAARLLQLPNPAALRGQSLARFWPEHQPDGRRSHTLLAECLHQASTTGWSRLEWTRRPAAPGPEVWDELSFSPVVVNGQLLLHCLWRDTTAPRAVAQRLRQEQEFSNRLLENSVDGIAAVDRHGRLTAWNARIVEYTGLRAAQVLGRPVIDVLGHFNTATHKDGFQRVLAGEAVTLLSQPFRYREGRYDAYLVPMRDGDELPINGVLCIVRDVTERDRLAEEATQLRLRQQKEVLAAVLDTQESERKRIAEALHNGLGQLLYATKLNLEGQHTPAAEAAQELLKEAIQATRRISFELTPGILEDFGLRAALEEIVKRIGARQLRVSLHPVGLEKPLPAPVEIAVYRITQELLNNVMKHAQATEARIYVVRENARLELTVEDNGVGFAAARLATEPLGGIGLTGVRNRVLLLGGTLDIDSRQGKGTIVSIELGF</sequence>
<dbReference type="Gene3D" id="3.30.450.20">
    <property type="entry name" value="PAS domain"/>
    <property type="match status" value="3"/>
</dbReference>